<feature type="coiled-coil region" evidence="1">
    <location>
        <begin position="234"/>
        <end position="354"/>
    </location>
</feature>
<sequence length="469" mass="53336">MCEPKRGRELTKLLQMLVEYLLHVQEALSEGKAKAERDAEGWKDRARTERDEARKSARELRLAMEAHEAELIAVAAEYAKKRNNPDNAELEDARRRGESMAAERAAKDLEKRLREQRELFDSAVDRMRAAHAEAQAEAARELSARKAELASARAQYVASSTESTKEANRMVADAQALIREAREKAELEKSNVARVRSELNAAVEATQRHKRSLVDVKSELTRLKEDFKFEHESNAELRKALERRDEERKLMREQIERLHGKQKSSMTEEMAELTNMRELAKNNYAEIERLKRENEVLREDKNAQSTWVAEEKKRWVSANEQILQAELTEKDNAIAQLREEISQLRNDIATERSRKMITIKPIIAEYEARAQAAPPVAPKPAVKAAKARKTLEPPPSDVQDMDGALHAAMLDLDVDLDAVAEAGLDDATFQEAMAKFEAVQMQDVPKELRAKYALSRAKIQKELDGVAVR</sequence>
<dbReference type="HOGENOM" id="CLU_485176_0_0_1"/>
<organism evidence="3 4">
    <name type="scientific">Ostreococcus lucimarinus (strain CCE9901)</name>
    <dbReference type="NCBI Taxonomy" id="436017"/>
    <lineage>
        <taxon>Eukaryota</taxon>
        <taxon>Viridiplantae</taxon>
        <taxon>Chlorophyta</taxon>
        <taxon>Mamiellophyceae</taxon>
        <taxon>Mamiellales</taxon>
        <taxon>Bathycoccaceae</taxon>
        <taxon>Ostreococcus</taxon>
    </lineage>
</organism>
<feature type="region of interest" description="Disordered" evidence="2">
    <location>
        <begin position="29"/>
        <end position="54"/>
    </location>
</feature>
<dbReference type="Gramene" id="ABO98544">
    <property type="protein sequence ID" value="ABO98544"/>
    <property type="gene ID" value="OSTLU_17244"/>
</dbReference>
<accession>A4S4E2</accession>
<dbReference type="GeneID" id="5004451"/>
<gene>
    <name evidence="3" type="ORF">OSTLU_17244</name>
</gene>
<evidence type="ECO:0000256" key="2">
    <source>
        <dbReference type="SAM" id="MobiDB-lite"/>
    </source>
</evidence>
<dbReference type="KEGG" id="olu:OSTLU_17244"/>
<protein>
    <submittedName>
        <fullName evidence="3">Uncharacterized protein</fullName>
    </submittedName>
</protein>
<dbReference type="OrthoDB" id="6269447at2759"/>
<name>A4S4E2_OSTLU</name>
<keyword evidence="4" id="KW-1185">Reference proteome</keyword>
<dbReference type="AlphaFoldDB" id="A4S4E2"/>
<feature type="coiled-coil region" evidence="1">
    <location>
        <begin position="164"/>
        <end position="198"/>
    </location>
</feature>
<evidence type="ECO:0000313" key="3">
    <source>
        <dbReference type="EMBL" id="ABO98544.1"/>
    </source>
</evidence>
<dbReference type="OMA" id="LAMEAHE"/>
<dbReference type="RefSeq" id="XP_001420251.1">
    <property type="nucleotide sequence ID" value="XM_001420214.1"/>
</dbReference>
<dbReference type="Proteomes" id="UP000001568">
    <property type="component" value="Chromosome 11"/>
</dbReference>
<proteinExistence type="predicted"/>
<evidence type="ECO:0000256" key="1">
    <source>
        <dbReference type="SAM" id="Coils"/>
    </source>
</evidence>
<dbReference type="EMBL" id="CP000591">
    <property type="protein sequence ID" value="ABO98544.1"/>
    <property type="molecule type" value="Genomic_DNA"/>
</dbReference>
<evidence type="ECO:0000313" key="4">
    <source>
        <dbReference type="Proteomes" id="UP000001568"/>
    </source>
</evidence>
<reference evidence="3 4" key="1">
    <citation type="journal article" date="2007" name="Proc. Natl. Acad. Sci. U.S.A.">
        <title>The tiny eukaryote Ostreococcus provides genomic insights into the paradox of plankton speciation.</title>
        <authorList>
            <person name="Palenik B."/>
            <person name="Grimwood J."/>
            <person name="Aerts A."/>
            <person name="Rouze P."/>
            <person name="Salamov A."/>
            <person name="Putnam N."/>
            <person name="Dupont C."/>
            <person name="Jorgensen R."/>
            <person name="Derelle E."/>
            <person name="Rombauts S."/>
            <person name="Zhou K."/>
            <person name="Otillar R."/>
            <person name="Merchant S.S."/>
            <person name="Podell S."/>
            <person name="Gaasterland T."/>
            <person name="Napoli C."/>
            <person name="Gendler K."/>
            <person name="Manuell A."/>
            <person name="Tai V."/>
            <person name="Vallon O."/>
            <person name="Piganeau G."/>
            <person name="Jancek S."/>
            <person name="Heijde M."/>
            <person name="Jabbari K."/>
            <person name="Bowler C."/>
            <person name="Lohr M."/>
            <person name="Robbens S."/>
            <person name="Werner G."/>
            <person name="Dubchak I."/>
            <person name="Pazour G.J."/>
            <person name="Ren Q."/>
            <person name="Paulsen I."/>
            <person name="Delwiche C."/>
            <person name="Schmutz J."/>
            <person name="Rokhsar D."/>
            <person name="Van de Peer Y."/>
            <person name="Moreau H."/>
            <person name="Grigoriev I.V."/>
        </authorList>
    </citation>
    <scope>NUCLEOTIDE SEQUENCE [LARGE SCALE GENOMIC DNA]</scope>
    <source>
        <strain evidence="3 4">CCE9901</strain>
    </source>
</reference>
<keyword evidence="1" id="KW-0175">Coiled coil</keyword>